<comment type="caution">
    <text evidence="2">The sequence shown here is derived from an EMBL/GenBank/DDBJ whole genome shotgun (WGS) entry which is preliminary data.</text>
</comment>
<evidence type="ECO:0000259" key="1">
    <source>
        <dbReference type="Pfam" id="PF25597"/>
    </source>
</evidence>
<protein>
    <recommendedName>
        <fullName evidence="1">Retroviral polymerase SH3-like domain-containing protein</fullName>
    </recommendedName>
</protein>
<gene>
    <name evidence="2" type="ORF">GH714_012894</name>
</gene>
<dbReference type="EMBL" id="JAAGAX010000002">
    <property type="protein sequence ID" value="KAF2322359.1"/>
    <property type="molecule type" value="Genomic_DNA"/>
</dbReference>
<name>A0A6A6ND39_HEVBR</name>
<organism evidence="2 3">
    <name type="scientific">Hevea brasiliensis</name>
    <name type="common">Para rubber tree</name>
    <name type="synonym">Siphonia brasiliensis</name>
    <dbReference type="NCBI Taxonomy" id="3981"/>
    <lineage>
        <taxon>Eukaryota</taxon>
        <taxon>Viridiplantae</taxon>
        <taxon>Streptophyta</taxon>
        <taxon>Embryophyta</taxon>
        <taxon>Tracheophyta</taxon>
        <taxon>Spermatophyta</taxon>
        <taxon>Magnoliopsida</taxon>
        <taxon>eudicotyledons</taxon>
        <taxon>Gunneridae</taxon>
        <taxon>Pentapetalae</taxon>
        <taxon>rosids</taxon>
        <taxon>fabids</taxon>
        <taxon>Malpighiales</taxon>
        <taxon>Euphorbiaceae</taxon>
        <taxon>Crotonoideae</taxon>
        <taxon>Micrandreae</taxon>
        <taxon>Hevea</taxon>
    </lineage>
</organism>
<reference evidence="2 3" key="1">
    <citation type="journal article" date="2020" name="Mol. Plant">
        <title>The Chromosome-Based Rubber Tree Genome Provides New Insights into Spurge Genome Evolution and Rubber Biosynthesis.</title>
        <authorList>
            <person name="Liu J."/>
            <person name="Shi C."/>
            <person name="Shi C.C."/>
            <person name="Li W."/>
            <person name="Zhang Q.J."/>
            <person name="Zhang Y."/>
            <person name="Li K."/>
            <person name="Lu H.F."/>
            <person name="Shi C."/>
            <person name="Zhu S.T."/>
            <person name="Xiao Z.Y."/>
            <person name="Nan H."/>
            <person name="Yue Y."/>
            <person name="Zhu X.G."/>
            <person name="Wu Y."/>
            <person name="Hong X.N."/>
            <person name="Fan G.Y."/>
            <person name="Tong Y."/>
            <person name="Zhang D."/>
            <person name="Mao C.L."/>
            <person name="Liu Y.L."/>
            <person name="Hao S.J."/>
            <person name="Liu W.Q."/>
            <person name="Lv M.Q."/>
            <person name="Zhang H.B."/>
            <person name="Liu Y."/>
            <person name="Hu-Tang G.R."/>
            <person name="Wang J.P."/>
            <person name="Wang J.H."/>
            <person name="Sun Y.H."/>
            <person name="Ni S.B."/>
            <person name="Chen W.B."/>
            <person name="Zhang X.C."/>
            <person name="Jiao Y.N."/>
            <person name="Eichler E.E."/>
            <person name="Li G.H."/>
            <person name="Liu X."/>
            <person name="Gao L.Z."/>
        </authorList>
    </citation>
    <scope>NUCLEOTIDE SEQUENCE [LARGE SCALE GENOMIC DNA]</scope>
    <source>
        <strain evidence="3">cv. GT1</strain>
        <tissue evidence="2">Leaf</tissue>
    </source>
</reference>
<accession>A0A6A6ND39</accession>
<evidence type="ECO:0000313" key="2">
    <source>
        <dbReference type="EMBL" id="KAF2322359.1"/>
    </source>
</evidence>
<proteinExistence type="predicted"/>
<keyword evidence="3" id="KW-1185">Reference proteome</keyword>
<feature type="domain" description="Retroviral polymerase SH3-like" evidence="1">
    <location>
        <begin position="72"/>
        <end position="99"/>
    </location>
</feature>
<dbReference type="Pfam" id="PF25597">
    <property type="entry name" value="SH3_retrovirus"/>
    <property type="match status" value="1"/>
</dbReference>
<dbReference type="Proteomes" id="UP000467840">
    <property type="component" value="Chromosome 11"/>
</dbReference>
<dbReference type="InterPro" id="IPR057670">
    <property type="entry name" value="SH3_retrovirus"/>
</dbReference>
<dbReference type="AlphaFoldDB" id="A0A6A6ND39"/>
<evidence type="ECO:0000313" key="3">
    <source>
        <dbReference type="Proteomes" id="UP000467840"/>
    </source>
</evidence>
<sequence length="183" mass="21024">MSTHSLDLDGYHSYIGHQKWKLIKGSMVVARGKSYNRLLKTQVKLFDSDLNIVEDDVSPDMWHRRLAHIEFGYRLWDLAKKKIAKSRDVVFQENEILAEPETTKKSNTSDVIDFSPVSPSDIHAPVKELNEEHGIDNELVLVDVDDTHVEGVKQREQPHPPQVEMPQLRRSSRGTIHLLNILV</sequence>